<sequence>MSAGTTRRRDDGGVSDGGKGDEATATAARGKGRRRRRQDGDCRQG</sequence>
<feature type="region of interest" description="Disordered" evidence="1">
    <location>
        <begin position="1"/>
        <end position="45"/>
    </location>
</feature>
<organism evidence="2 3">
    <name type="scientific">Psychromicrobium silvestre</name>
    <dbReference type="NCBI Taxonomy" id="1645614"/>
    <lineage>
        <taxon>Bacteria</taxon>
        <taxon>Bacillati</taxon>
        <taxon>Actinomycetota</taxon>
        <taxon>Actinomycetes</taxon>
        <taxon>Micrococcales</taxon>
        <taxon>Micrococcaceae</taxon>
        <taxon>Psychromicrobium</taxon>
    </lineage>
</organism>
<accession>A0A7Y9LTE8</accession>
<gene>
    <name evidence="2" type="ORF">FHU41_001497</name>
</gene>
<dbReference type="Proteomes" id="UP000521748">
    <property type="component" value="Unassembled WGS sequence"/>
</dbReference>
<protein>
    <submittedName>
        <fullName evidence="2">Uncharacterized protein</fullName>
    </submittedName>
</protein>
<evidence type="ECO:0000256" key="1">
    <source>
        <dbReference type="SAM" id="MobiDB-lite"/>
    </source>
</evidence>
<evidence type="ECO:0000313" key="3">
    <source>
        <dbReference type="Proteomes" id="UP000521748"/>
    </source>
</evidence>
<proteinExistence type="predicted"/>
<dbReference type="AlphaFoldDB" id="A0A7Y9LTE8"/>
<dbReference type="RefSeq" id="WP_179388933.1">
    <property type="nucleotide sequence ID" value="NZ_JACBYQ010000001.1"/>
</dbReference>
<comment type="caution">
    <text evidence="2">The sequence shown here is derived from an EMBL/GenBank/DDBJ whole genome shotgun (WGS) entry which is preliminary data.</text>
</comment>
<dbReference type="EMBL" id="JACBYQ010000001">
    <property type="protein sequence ID" value="NYE95276.1"/>
    <property type="molecule type" value="Genomic_DNA"/>
</dbReference>
<feature type="compositionally biased region" description="Basic and acidic residues" evidence="1">
    <location>
        <begin position="7"/>
        <end position="22"/>
    </location>
</feature>
<keyword evidence="3" id="KW-1185">Reference proteome</keyword>
<reference evidence="2 3" key="1">
    <citation type="submission" date="2020-07" db="EMBL/GenBank/DDBJ databases">
        <title>Sequencing the genomes of 1000 actinobacteria strains.</title>
        <authorList>
            <person name="Klenk H.-P."/>
        </authorList>
    </citation>
    <scope>NUCLEOTIDE SEQUENCE [LARGE SCALE GENOMIC DNA]</scope>
    <source>
        <strain evidence="2 3">DSM 102047</strain>
    </source>
</reference>
<evidence type="ECO:0000313" key="2">
    <source>
        <dbReference type="EMBL" id="NYE95276.1"/>
    </source>
</evidence>
<name>A0A7Y9LTE8_9MICC</name>